<feature type="binding site" evidence="6">
    <location>
        <position position="88"/>
    </location>
    <ligand>
        <name>FAD</name>
        <dbReference type="ChEBI" id="CHEBI:57692"/>
    </ligand>
</feature>
<comment type="caution">
    <text evidence="6">Lacks conserved residue(s) required for the propagation of feature annotation.</text>
</comment>
<dbReference type="AlphaFoldDB" id="A0A7X0X6Z9"/>
<dbReference type="InterPro" id="IPR050097">
    <property type="entry name" value="Ferredoxin-NADP_redctase_2"/>
</dbReference>
<dbReference type="PRINTS" id="PR00469">
    <property type="entry name" value="PNDRDTASEII"/>
</dbReference>
<evidence type="ECO:0000256" key="4">
    <source>
        <dbReference type="ARBA" id="ARBA00022857"/>
    </source>
</evidence>
<sequence length="332" mass="36496">MPNDLYDVTIIGAKPIGLFAAFYSGLRSMKTKIIDAEPAVGGKVRYFFPEKIIRDIGGIPAITGADLIANLKEQAETFHPTIVCNERVVDVTKLSNGTFQLTTQNGTIHFSKTIVIATGSGTFEVNRLDALHAENFPDAIFYDVKNLEQFRDKVVAVSGGGNSAIDWAHTLEPIAKEVHLIYRGEDFKAHEERVKALKSSRVQIHIHHEMSALFGINDRLTATTLYCNQTNSTKTIPTDALFINHGVKVDLGTMAEWGFTLTDFGILVDDEMKTTIPGIFACGDSAAYPRKIRIIAAGLHEGPIAINSAKKYLEPNAADEAMISTHHEKFIH</sequence>
<feature type="binding site" evidence="6">
    <location>
        <position position="325"/>
    </location>
    <ligand>
        <name>FAD</name>
        <dbReference type="ChEBI" id="CHEBI:57692"/>
    </ligand>
</feature>
<keyword evidence="3 6" id="KW-0274">FAD</keyword>
<evidence type="ECO:0000256" key="3">
    <source>
        <dbReference type="ARBA" id="ARBA00022827"/>
    </source>
</evidence>
<dbReference type="RefSeq" id="WP_185380821.1">
    <property type="nucleotide sequence ID" value="NZ_JAASTW010000005.1"/>
</dbReference>
<dbReference type="PANTHER" id="PTHR48105">
    <property type="entry name" value="THIOREDOXIN REDUCTASE 1-RELATED-RELATED"/>
    <property type="match status" value="1"/>
</dbReference>
<comment type="subunit">
    <text evidence="1 6">Homodimer.</text>
</comment>
<feature type="binding site" evidence="6">
    <location>
        <position position="48"/>
    </location>
    <ligand>
        <name>FAD</name>
        <dbReference type="ChEBI" id="CHEBI:57692"/>
    </ligand>
</feature>
<dbReference type="GO" id="GO:0050660">
    <property type="term" value="F:flavin adenine dinucleotide binding"/>
    <property type="evidence" value="ECO:0007669"/>
    <property type="project" value="UniProtKB-UniRule"/>
</dbReference>
<dbReference type="InterPro" id="IPR023753">
    <property type="entry name" value="FAD/NAD-binding_dom"/>
</dbReference>
<dbReference type="InterPro" id="IPR036188">
    <property type="entry name" value="FAD/NAD-bd_sf"/>
</dbReference>
<dbReference type="Gene3D" id="3.50.50.60">
    <property type="entry name" value="FAD/NAD(P)-binding domain"/>
    <property type="match status" value="2"/>
</dbReference>
<comment type="similarity">
    <text evidence="6">Belongs to the ferredoxin--NADP reductase type 2 family.</text>
</comment>
<dbReference type="InterPro" id="IPR022890">
    <property type="entry name" value="Fd--NADP_Rdtase_type_2"/>
</dbReference>
<evidence type="ECO:0000313" key="9">
    <source>
        <dbReference type="Proteomes" id="UP000561617"/>
    </source>
</evidence>
<evidence type="ECO:0000256" key="1">
    <source>
        <dbReference type="ARBA" id="ARBA00011738"/>
    </source>
</evidence>
<comment type="cofactor">
    <cofactor evidence="6">
        <name>FAD</name>
        <dbReference type="ChEBI" id="CHEBI:57692"/>
    </cofactor>
    <text evidence="6">Binds 1 FAD per subunit.</text>
</comment>
<feature type="binding site" evidence="6">
    <location>
        <position position="123"/>
    </location>
    <ligand>
        <name>FAD</name>
        <dbReference type="ChEBI" id="CHEBI:57692"/>
    </ligand>
</feature>
<feature type="binding site" evidence="6">
    <location>
        <position position="284"/>
    </location>
    <ligand>
        <name>FAD</name>
        <dbReference type="ChEBI" id="CHEBI:57692"/>
    </ligand>
</feature>
<keyword evidence="5 6" id="KW-0560">Oxidoreductase</keyword>
<evidence type="ECO:0000256" key="6">
    <source>
        <dbReference type="HAMAP-Rule" id="MF_01685"/>
    </source>
</evidence>
<gene>
    <name evidence="8" type="ORF">HCJ38_05665</name>
</gene>
<dbReference type="Pfam" id="PF07992">
    <property type="entry name" value="Pyr_redox_2"/>
    <property type="match status" value="1"/>
</dbReference>
<dbReference type="HAMAP" id="MF_01685">
    <property type="entry name" value="FENR2"/>
    <property type="match status" value="1"/>
</dbReference>
<dbReference type="EC" id="1.18.1.2" evidence="6"/>
<reference evidence="8 9" key="1">
    <citation type="submission" date="2020-03" db="EMBL/GenBank/DDBJ databases">
        <title>Soil Listeria distribution.</title>
        <authorList>
            <person name="Liao J."/>
            <person name="Wiedmann M."/>
        </authorList>
    </citation>
    <scope>NUCLEOTIDE SEQUENCE [LARGE SCALE GENOMIC DNA]</scope>
    <source>
        <strain evidence="8 9">FSL L7-1554</strain>
    </source>
</reference>
<evidence type="ECO:0000256" key="2">
    <source>
        <dbReference type="ARBA" id="ARBA00022630"/>
    </source>
</evidence>
<dbReference type="GO" id="GO:0004324">
    <property type="term" value="F:ferredoxin-NADP+ reductase activity"/>
    <property type="evidence" value="ECO:0007669"/>
    <property type="project" value="UniProtKB-UniRule"/>
</dbReference>
<evidence type="ECO:0000259" key="7">
    <source>
        <dbReference type="Pfam" id="PF07992"/>
    </source>
</evidence>
<comment type="caution">
    <text evidence="8">The sequence shown here is derived from an EMBL/GenBank/DDBJ whole genome shotgun (WGS) entry which is preliminary data.</text>
</comment>
<feature type="binding site" evidence="6">
    <location>
        <position position="35"/>
    </location>
    <ligand>
        <name>FAD</name>
        <dbReference type="ChEBI" id="CHEBI:57692"/>
    </ligand>
</feature>
<dbReference type="PRINTS" id="PR00368">
    <property type="entry name" value="FADPNR"/>
</dbReference>
<protein>
    <recommendedName>
        <fullName evidence="6">Ferredoxin--NADP reductase</fullName>
        <shortName evidence="6">FNR</shortName>
        <shortName evidence="6">Fd-NADP(+) reductase</shortName>
        <ecNumber evidence="6">1.18.1.2</ecNumber>
    </recommendedName>
</protein>
<evidence type="ECO:0000313" key="8">
    <source>
        <dbReference type="EMBL" id="MBC1488503.1"/>
    </source>
</evidence>
<dbReference type="SUPFAM" id="SSF51905">
    <property type="entry name" value="FAD/NAD(P)-binding domain"/>
    <property type="match status" value="1"/>
</dbReference>
<organism evidence="8 9">
    <name type="scientific">Listeria immobilis</name>
    <dbReference type="NCBI Taxonomy" id="2713502"/>
    <lineage>
        <taxon>Bacteria</taxon>
        <taxon>Bacillati</taxon>
        <taxon>Bacillota</taxon>
        <taxon>Bacilli</taxon>
        <taxon>Bacillales</taxon>
        <taxon>Listeriaceae</taxon>
        <taxon>Listeria</taxon>
    </lineage>
</organism>
<name>A0A7X0X6Z9_9LIST</name>
<feature type="domain" description="FAD/NAD(P)-binding" evidence="7">
    <location>
        <begin position="6"/>
        <end position="292"/>
    </location>
</feature>
<feature type="binding site" evidence="6">
    <location>
        <position position="43"/>
    </location>
    <ligand>
        <name>FAD</name>
        <dbReference type="ChEBI" id="CHEBI:57692"/>
    </ligand>
</feature>
<keyword evidence="2 6" id="KW-0285">Flavoprotein</keyword>
<evidence type="ECO:0000256" key="5">
    <source>
        <dbReference type="ARBA" id="ARBA00023002"/>
    </source>
</evidence>
<keyword evidence="4 6" id="KW-0521">NADP</keyword>
<comment type="catalytic activity">
    <reaction evidence="6">
        <text>2 reduced [2Fe-2S]-[ferredoxin] + NADP(+) + H(+) = 2 oxidized [2Fe-2S]-[ferredoxin] + NADPH</text>
        <dbReference type="Rhea" id="RHEA:20125"/>
        <dbReference type="Rhea" id="RHEA-COMP:10000"/>
        <dbReference type="Rhea" id="RHEA-COMP:10001"/>
        <dbReference type="ChEBI" id="CHEBI:15378"/>
        <dbReference type="ChEBI" id="CHEBI:33737"/>
        <dbReference type="ChEBI" id="CHEBI:33738"/>
        <dbReference type="ChEBI" id="CHEBI:57783"/>
        <dbReference type="ChEBI" id="CHEBI:58349"/>
        <dbReference type="EC" id="1.18.1.2"/>
    </reaction>
</comment>
<dbReference type="Proteomes" id="UP000561617">
    <property type="component" value="Unassembled WGS sequence"/>
</dbReference>
<proteinExistence type="inferred from homology"/>
<dbReference type="GO" id="GO:0050661">
    <property type="term" value="F:NADP binding"/>
    <property type="evidence" value="ECO:0007669"/>
    <property type="project" value="UniProtKB-UniRule"/>
</dbReference>
<dbReference type="EMBL" id="JAASTW010000005">
    <property type="protein sequence ID" value="MBC1488503.1"/>
    <property type="molecule type" value="Genomic_DNA"/>
</dbReference>
<accession>A0A7X0X6Z9</accession>